<dbReference type="Pfam" id="PF03702">
    <property type="entry name" value="AnmK"/>
    <property type="match status" value="1"/>
</dbReference>
<protein>
    <recommendedName>
        <fullName evidence="1">Anhydro-N-acetylmuramic acid kinase</fullName>
        <ecNumber evidence="1">2.7.1.170</ecNumber>
    </recommendedName>
    <alternativeName>
        <fullName evidence="1">AnhMurNAc kinase</fullName>
    </alternativeName>
</protein>
<dbReference type="SUPFAM" id="SSF53067">
    <property type="entry name" value="Actin-like ATPase domain"/>
    <property type="match status" value="1"/>
</dbReference>
<dbReference type="Gene3D" id="3.30.420.40">
    <property type="match status" value="2"/>
</dbReference>
<keyword evidence="1" id="KW-0119">Carbohydrate metabolism</keyword>
<name>A0ABW4DQ34_9LACO</name>
<keyword evidence="1 2" id="KW-0808">Transferase</keyword>
<dbReference type="HAMAP" id="MF_01270">
    <property type="entry name" value="AnhMurNAc_kinase"/>
    <property type="match status" value="1"/>
</dbReference>
<dbReference type="InterPro" id="IPR043129">
    <property type="entry name" value="ATPase_NBD"/>
</dbReference>
<dbReference type="NCBIfam" id="NF007148">
    <property type="entry name" value="PRK09585.3-2"/>
    <property type="match status" value="1"/>
</dbReference>
<dbReference type="InterPro" id="IPR005338">
    <property type="entry name" value="Anhydro_N_Ac-Mur_kinase"/>
</dbReference>
<feature type="binding site" evidence="1">
    <location>
        <begin position="17"/>
        <end position="24"/>
    </location>
    <ligand>
        <name>ATP</name>
        <dbReference type="ChEBI" id="CHEBI:30616"/>
    </ligand>
</feature>
<dbReference type="CDD" id="cd24050">
    <property type="entry name" value="ASKHA_NBD_ANMK"/>
    <property type="match status" value="1"/>
</dbReference>
<keyword evidence="3" id="KW-1185">Reference proteome</keyword>
<dbReference type="NCBIfam" id="NF007142">
    <property type="entry name" value="PRK09585.2-1"/>
    <property type="match status" value="1"/>
</dbReference>
<evidence type="ECO:0000313" key="3">
    <source>
        <dbReference type="Proteomes" id="UP001597244"/>
    </source>
</evidence>
<comment type="catalytic activity">
    <reaction evidence="1">
        <text>1,6-anhydro-N-acetyl-beta-muramate + ATP + H2O = N-acetyl-D-muramate 6-phosphate + ADP + H(+)</text>
        <dbReference type="Rhea" id="RHEA:24952"/>
        <dbReference type="ChEBI" id="CHEBI:15377"/>
        <dbReference type="ChEBI" id="CHEBI:15378"/>
        <dbReference type="ChEBI" id="CHEBI:30616"/>
        <dbReference type="ChEBI" id="CHEBI:58690"/>
        <dbReference type="ChEBI" id="CHEBI:58722"/>
        <dbReference type="ChEBI" id="CHEBI:456216"/>
        <dbReference type="EC" id="2.7.1.170"/>
    </reaction>
</comment>
<evidence type="ECO:0000313" key="2">
    <source>
        <dbReference type="EMBL" id="MFD1465055.1"/>
    </source>
</evidence>
<gene>
    <name evidence="1 2" type="primary">anmK</name>
    <name evidence="2" type="ORF">ACFQ4L_02980</name>
</gene>
<dbReference type="PANTHER" id="PTHR30605">
    <property type="entry name" value="ANHYDRO-N-ACETYLMURAMIC ACID KINASE"/>
    <property type="match status" value="1"/>
</dbReference>
<proteinExistence type="inferred from homology"/>
<reference evidence="3" key="1">
    <citation type="journal article" date="2019" name="Int. J. Syst. Evol. Microbiol.">
        <title>The Global Catalogue of Microorganisms (GCM) 10K type strain sequencing project: providing services to taxonomists for standard genome sequencing and annotation.</title>
        <authorList>
            <consortium name="The Broad Institute Genomics Platform"/>
            <consortium name="The Broad Institute Genome Sequencing Center for Infectious Disease"/>
            <person name="Wu L."/>
            <person name="Ma J."/>
        </authorList>
    </citation>
    <scope>NUCLEOTIDE SEQUENCE [LARGE SCALE GENOMIC DNA]</scope>
    <source>
        <strain evidence="3">CCM 8951</strain>
    </source>
</reference>
<dbReference type="GO" id="GO:0016301">
    <property type="term" value="F:kinase activity"/>
    <property type="evidence" value="ECO:0007669"/>
    <property type="project" value="UniProtKB-KW"/>
</dbReference>
<keyword evidence="1 2" id="KW-0418">Kinase</keyword>
<evidence type="ECO:0000256" key="1">
    <source>
        <dbReference type="HAMAP-Rule" id="MF_01270"/>
    </source>
</evidence>
<sequence length="383" mass="41263">MSYARRTGMLAVGLMSGTSLDGVDAALVEIAGVNESTKVKQLKFSSYPFSLATKEKIKAALSVSTSNVEAICSLNFELGRIFGEAVVKVCQEYGVASEELGFVASHGQTIYHLPRPADKNLVPSTLQIGESALISEIAKTTVVSDFRPRDMAVGGQGAPIVPYSEYILYRSEQSTRILQNIGGIGNATVIPQNGQLDQLTAFDTGPGNMVIDELCRRFYDEEFDRDGAHGAAGQVDQTVLEALLEHPYFAKPFPKTTGREEFGSEYVTRILAKYQLQPDDWIATATALTASSIAQAVRQFATEQTELIVGGGGSYNPTLVKMIGAQLPDVKVMIQEDLGYSSDAKEAVAMTILGNQTLQRQPSNVPSATGARKPVILGKVTYY</sequence>
<keyword evidence="1" id="KW-0547">Nucleotide-binding</keyword>
<comment type="similarity">
    <text evidence="1">Belongs to the anhydro-N-acetylmuramic acid kinase family.</text>
</comment>
<organism evidence="2 3">
    <name type="scientific">Lapidilactobacillus mulanensis</name>
    <dbReference type="NCBI Taxonomy" id="2485999"/>
    <lineage>
        <taxon>Bacteria</taxon>
        <taxon>Bacillati</taxon>
        <taxon>Bacillota</taxon>
        <taxon>Bacilli</taxon>
        <taxon>Lactobacillales</taxon>
        <taxon>Lactobacillaceae</taxon>
        <taxon>Lapidilactobacillus</taxon>
    </lineage>
</organism>
<comment type="function">
    <text evidence="1">Catalyzes the specific phosphorylation of 1,6-anhydro-N-acetylmuramic acid (anhMurNAc) with the simultaneous cleavage of the 1,6-anhydro ring, generating MurNAc-6-P. Is required for the utilization of anhMurNAc either imported from the medium or derived from its own cell wall murein, and thus plays a role in cell wall recycling.</text>
</comment>
<comment type="caution">
    <text evidence="2">The sequence shown here is derived from an EMBL/GenBank/DDBJ whole genome shotgun (WGS) entry which is preliminary data.</text>
</comment>
<accession>A0ABW4DQ34</accession>
<dbReference type="PANTHER" id="PTHR30605:SF0">
    <property type="entry name" value="ANHYDRO-N-ACETYLMURAMIC ACID KINASE"/>
    <property type="match status" value="1"/>
</dbReference>
<comment type="pathway">
    <text evidence="1">Cell wall biogenesis; peptidoglycan recycling.</text>
</comment>
<dbReference type="EC" id="2.7.1.170" evidence="1"/>
<dbReference type="RefSeq" id="WP_263853137.1">
    <property type="nucleotide sequence ID" value="NZ_JBHTOF010000022.1"/>
</dbReference>
<keyword evidence="1" id="KW-0067">ATP-binding</keyword>
<dbReference type="EMBL" id="JBHTOF010000022">
    <property type="protein sequence ID" value="MFD1465055.1"/>
    <property type="molecule type" value="Genomic_DNA"/>
</dbReference>
<comment type="pathway">
    <text evidence="1">Amino-sugar metabolism; 1,6-anhydro-N-acetylmuramate degradation.</text>
</comment>
<dbReference type="Proteomes" id="UP001597244">
    <property type="component" value="Unassembled WGS sequence"/>
</dbReference>